<dbReference type="GO" id="GO:0005886">
    <property type="term" value="C:plasma membrane"/>
    <property type="evidence" value="ECO:0007669"/>
    <property type="project" value="UniProtKB-SubCell"/>
</dbReference>
<organism evidence="9 10">
    <name type="scientific">Angomonas deanei</name>
    <dbReference type="NCBI Taxonomy" id="59799"/>
    <lineage>
        <taxon>Eukaryota</taxon>
        <taxon>Discoba</taxon>
        <taxon>Euglenozoa</taxon>
        <taxon>Kinetoplastea</taxon>
        <taxon>Metakinetoplastina</taxon>
        <taxon>Trypanosomatida</taxon>
        <taxon>Trypanosomatidae</taxon>
        <taxon>Strigomonadinae</taxon>
        <taxon>Angomonas</taxon>
    </lineage>
</organism>
<keyword evidence="10" id="KW-1185">Reference proteome</keyword>
<dbReference type="Proteomes" id="UP000515908">
    <property type="component" value="Chromosome 07"/>
</dbReference>
<feature type="compositionally biased region" description="Polar residues" evidence="6">
    <location>
        <begin position="961"/>
        <end position="972"/>
    </location>
</feature>
<gene>
    <name evidence="9" type="ORF">ADEAN_000413600</name>
</gene>
<comment type="subcellular location">
    <subcellularLocation>
        <location evidence="1">Cell membrane</location>
        <topology evidence="1">Multi-pass membrane protein</topology>
    </subcellularLocation>
</comment>
<feature type="domain" description="Integral membrane bound transporter" evidence="8">
    <location>
        <begin position="567"/>
        <end position="690"/>
    </location>
</feature>
<feature type="transmembrane region" description="Helical" evidence="7">
    <location>
        <begin position="227"/>
        <end position="260"/>
    </location>
</feature>
<keyword evidence="2" id="KW-1003">Cell membrane</keyword>
<dbReference type="Pfam" id="PF13515">
    <property type="entry name" value="FUSC_2"/>
    <property type="match status" value="1"/>
</dbReference>
<keyword evidence="3 7" id="KW-0812">Transmembrane</keyword>
<reference evidence="9 10" key="1">
    <citation type="submission" date="2020-08" db="EMBL/GenBank/DDBJ databases">
        <authorList>
            <person name="Newling K."/>
            <person name="Davey J."/>
            <person name="Forrester S."/>
        </authorList>
    </citation>
    <scope>NUCLEOTIDE SEQUENCE [LARGE SCALE GENOMIC DNA]</scope>
    <source>
        <strain evidence="10">Crithidia deanei Carvalho (ATCC PRA-265)</strain>
    </source>
</reference>
<feature type="transmembrane region" description="Helical" evidence="7">
    <location>
        <begin position="195"/>
        <end position="215"/>
    </location>
</feature>
<feature type="compositionally biased region" description="Polar residues" evidence="6">
    <location>
        <begin position="937"/>
        <end position="954"/>
    </location>
</feature>
<feature type="region of interest" description="Disordered" evidence="6">
    <location>
        <begin position="932"/>
        <end position="972"/>
    </location>
</feature>
<feature type="region of interest" description="Disordered" evidence="6">
    <location>
        <begin position="1"/>
        <end position="58"/>
    </location>
</feature>
<evidence type="ECO:0000256" key="2">
    <source>
        <dbReference type="ARBA" id="ARBA00022475"/>
    </source>
</evidence>
<dbReference type="PANTHER" id="PTHR30509">
    <property type="entry name" value="P-HYDROXYBENZOIC ACID EFFLUX PUMP SUBUNIT-RELATED"/>
    <property type="match status" value="1"/>
</dbReference>
<proteinExistence type="predicted"/>
<dbReference type="OrthoDB" id="270705at2759"/>
<feature type="compositionally biased region" description="Polar residues" evidence="6">
    <location>
        <begin position="1"/>
        <end position="12"/>
    </location>
</feature>
<sequence length="1080" mass="121091">MSNHSGYSTPEQSPSVPPSKKVSNVEPANTSLTCGPDDSGKRNSKPRPPSIFAQEVPAFRDDAAANKREGNMNDFQFNDNVETESLDSFGLPRYEKRYATGGPGTDENRASDMSVPWYLRDTGKSRSCTFFDSLRSPQFWKQFEFATRITAIAVLVPSAIIAARLEHNPFVSPFMVISSTVLAAKGSVGEAVAYLFSWTRAGCFWLPFAVVGAALDLGNHMAGWCVYYTGALIIMAMFTEAIVMRICLLLFNSCMVGLLVDTSRGVEFPCRVMVDWCIGTGLCTVAAFFPYPIFCKTEAHKKLGQIAKNTGTAFRGLVHSFWSPSNVDRSMAMSKVKTMTESLDHLLPQFEHSQAFAFFEFFFESSEARQLRDVKFNLFSHLRVNLSSMTRVLDMVEENPEAIDDSDRSTAFGEVLAPHLDEVAESFDIIMEQLSRSHRKKSVMDLKPHFDAFKDHVEDLENAYLKARRTLFYEYTSDTIESFVPLMTFYLFTVICFRDTIEIFEDEVRKFKPSTSSIIKGIFNKVAWIPLKENLEFLKNLFSKHDRQDVQRVIEAVKVSGAMILTIGFSYLIKIDKASFSGPNIIAFVSGSNPVEAVQASIVRLTGCLLGTVLGFFAGSFSVTPVQRVASLCTLMFCGTFLRNDKEYGVMSVYGMFVLIPLDSILETTVTDTVARMNQNTFGIFIYLFVSALIFPLSPSKILRLKRANVLRSMSTAVGQMMKLFVTPTVSQVGIDNIRMPSDGLFEETSDSNDQSNGKPQLSNRSIHMMFSNDGPMEALEKSINNTIKRLKGTKPFMGFAKDERTIVEINYPVKSCESTYLHMYRMTFLLKTMWMSWNVIRSQRRLTKETQHIMNSLGPIASDLSSAFAKFVDLMTYMIENPRVNLEGDLTKVILDLIECANELERRKSQLILIVINESVAQYRGADSAPLDLGKGNSSPEDSTQPSTASSSFIKPMPTRPSSTIYTKSRSGLQRSRTFDVLGAQSPTTYHSMLDRENFQVSPSVKNVTIEDYMRRHHSTEHIAAGEPVSLPANFNFPVSSEDVEGLHSFCLCMSMFANETRMLTMSLDTMLDLLRTRS</sequence>
<feature type="transmembrane region" description="Helical" evidence="7">
    <location>
        <begin position="145"/>
        <end position="164"/>
    </location>
</feature>
<keyword evidence="4 7" id="KW-1133">Transmembrane helix</keyword>
<accession>A0A7G2CCT6</accession>
<evidence type="ECO:0000256" key="6">
    <source>
        <dbReference type="SAM" id="MobiDB-lite"/>
    </source>
</evidence>
<dbReference type="AlphaFoldDB" id="A0A7G2CCT6"/>
<keyword evidence="5 7" id="KW-0472">Membrane</keyword>
<dbReference type="VEuPathDB" id="TriTrypDB:ADEAN_000413600"/>
<evidence type="ECO:0000313" key="9">
    <source>
        <dbReference type="EMBL" id="CAD2216674.1"/>
    </source>
</evidence>
<evidence type="ECO:0000256" key="1">
    <source>
        <dbReference type="ARBA" id="ARBA00004651"/>
    </source>
</evidence>
<evidence type="ECO:0000313" key="10">
    <source>
        <dbReference type="Proteomes" id="UP000515908"/>
    </source>
</evidence>
<dbReference type="InterPro" id="IPR049453">
    <property type="entry name" value="Memb_transporter_dom"/>
</dbReference>
<evidence type="ECO:0000256" key="5">
    <source>
        <dbReference type="ARBA" id="ARBA00023136"/>
    </source>
</evidence>
<dbReference type="PANTHER" id="PTHR30509:SF38">
    <property type="entry name" value="FUSARIC ACID RESISTANCE PROTEIN-LIKE"/>
    <property type="match status" value="1"/>
</dbReference>
<dbReference type="EMBL" id="LR877151">
    <property type="protein sequence ID" value="CAD2216674.1"/>
    <property type="molecule type" value="Genomic_DNA"/>
</dbReference>
<evidence type="ECO:0000259" key="8">
    <source>
        <dbReference type="Pfam" id="PF13515"/>
    </source>
</evidence>
<protein>
    <submittedName>
        <fullName evidence="9">Fusaric acid resistance protein-like, putative</fullName>
    </submittedName>
</protein>
<evidence type="ECO:0000256" key="7">
    <source>
        <dbReference type="SAM" id="Phobius"/>
    </source>
</evidence>
<feature type="transmembrane region" description="Helical" evidence="7">
    <location>
        <begin position="170"/>
        <end position="188"/>
    </location>
</feature>
<evidence type="ECO:0000256" key="3">
    <source>
        <dbReference type="ARBA" id="ARBA00022692"/>
    </source>
</evidence>
<evidence type="ECO:0000256" key="4">
    <source>
        <dbReference type="ARBA" id="ARBA00022989"/>
    </source>
</evidence>
<feature type="transmembrane region" description="Helical" evidence="7">
    <location>
        <begin position="272"/>
        <end position="294"/>
    </location>
</feature>
<name>A0A7G2CCT6_9TRYP</name>